<feature type="region of interest" description="Disordered" evidence="5">
    <location>
        <begin position="150"/>
        <end position="180"/>
    </location>
</feature>
<comment type="subcellular location">
    <subcellularLocation>
        <location evidence="1">Nucleus</location>
    </subcellularLocation>
</comment>
<feature type="domain" description="BHLH" evidence="6">
    <location>
        <begin position="168"/>
        <end position="217"/>
    </location>
</feature>
<dbReference type="InterPro" id="IPR054502">
    <property type="entry name" value="bHLH-TF_ACT-like_plant"/>
</dbReference>
<dbReference type="AlphaFoldDB" id="A0A7J7LHM1"/>
<keyword evidence="3" id="KW-0804">Transcription</keyword>
<dbReference type="InterPro" id="IPR002912">
    <property type="entry name" value="ACT_dom"/>
</dbReference>
<dbReference type="InterPro" id="IPR036638">
    <property type="entry name" value="HLH_DNA-bd_sf"/>
</dbReference>
<dbReference type="Gene3D" id="4.10.280.10">
    <property type="entry name" value="Helix-loop-helix DNA-binding domain"/>
    <property type="match status" value="1"/>
</dbReference>
<comment type="caution">
    <text evidence="8">The sequence shown here is derived from an EMBL/GenBank/DDBJ whole genome shotgun (WGS) entry which is preliminary data.</text>
</comment>
<dbReference type="CDD" id="cd11452">
    <property type="entry name" value="bHLH_AtNAI1_like"/>
    <property type="match status" value="1"/>
</dbReference>
<dbReference type="PANTHER" id="PTHR45959:SF62">
    <property type="entry name" value="TRANSCRIPTION FACTOR BHLH25-LIKE"/>
    <property type="match status" value="1"/>
</dbReference>
<sequence length="347" mass="38270">MSSFEWLSELEMEDPTFTDHLCQMISLDGFSTERVPAVLGENCQNPFTADYSYPPYNSNFTATTNSGSSMVDSNPVGRPMKHLKSSDSLNSFTSTEYISNPDGSFPADFFSGYSNSPNNTTHVYLNGVGDDKPEGDVSPGVMAHVNLTSVPKASQGSKGSHKAKKSISSSQDHKIAERSRREKLNQRFIALSAMVPGLKKMDKASVLGDAIKYLKMLHEKVKKLEELTHKKTVDSVIFVKKSQPLTCDASSDETFNGSTNELLHKIEARVSDKNMLIRIYCEKRKGFLAKILAEIEKLHLTVVNSTVMPFGDSTLDITVIAQMDTEFCMAVKELVKILSSASSLQLI</sequence>
<feature type="domain" description="ACT" evidence="7">
    <location>
        <begin position="276"/>
        <end position="347"/>
    </location>
</feature>
<feature type="compositionally biased region" description="Basic and acidic residues" evidence="5">
    <location>
        <begin position="171"/>
        <end position="180"/>
    </location>
</feature>
<dbReference type="EMBL" id="JACGCM010002279">
    <property type="protein sequence ID" value="KAF6142133.1"/>
    <property type="molecule type" value="Genomic_DNA"/>
</dbReference>
<evidence type="ECO:0000256" key="1">
    <source>
        <dbReference type="ARBA" id="ARBA00004123"/>
    </source>
</evidence>
<organism evidence="8 9">
    <name type="scientific">Kingdonia uniflora</name>
    <dbReference type="NCBI Taxonomy" id="39325"/>
    <lineage>
        <taxon>Eukaryota</taxon>
        <taxon>Viridiplantae</taxon>
        <taxon>Streptophyta</taxon>
        <taxon>Embryophyta</taxon>
        <taxon>Tracheophyta</taxon>
        <taxon>Spermatophyta</taxon>
        <taxon>Magnoliopsida</taxon>
        <taxon>Ranunculales</taxon>
        <taxon>Circaeasteraceae</taxon>
        <taxon>Kingdonia</taxon>
    </lineage>
</organism>
<dbReference type="Pfam" id="PF22754">
    <property type="entry name" value="bHLH-TF_ACT-like_plant"/>
    <property type="match status" value="1"/>
</dbReference>
<proteinExistence type="predicted"/>
<evidence type="ECO:0000256" key="5">
    <source>
        <dbReference type="SAM" id="MobiDB-lite"/>
    </source>
</evidence>
<dbReference type="PROSITE" id="PS51671">
    <property type="entry name" value="ACT"/>
    <property type="match status" value="1"/>
</dbReference>
<evidence type="ECO:0000259" key="7">
    <source>
        <dbReference type="PROSITE" id="PS51671"/>
    </source>
</evidence>
<dbReference type="SMART" id="SM00353">
    <property type="entry name" value="HLH"/>
    <property type="match status" value="1"/>
</dbReference>
<reference evidence="8 9" key="1">
    <citation type="journal article" date="2020" name="IScience">
        <title>Genome Sequencing of the Endangered Kingdonia uniflora (Circaeasteraceae, Ranunculales) Reveals Potential Mechanisms of Evolutionary Specialization.</title>
        <authorList>
            <person name="Sun Y."/>
            <person name="Deng T."/>
            <person name="Zhang A."/>
            <person name="Moore M.J."/>
            <person name="Landis J.B."/>
            <person name="Lin N."/>
            <person name="Zhang H."/>
            <person name="Zhang X."/>
            <person name="Huang J."/>
            <person name="Zhang X."/>
            <person name="Sun H."/>
            <person name="Wang H."/>
        </authorList>
    </citation>
    <scope>NUCLEOTIDE SEQUENCE [LARGE SCALE GENOMIC DNA]</scope>
    <source>
        <strain evidence="8">TB1705</strain>
        <tissue evidence="8">Leaf</tissue>
    </source>
</reference>
<accession>A0A7J7LHM1</accession>
<keyword evidence="9" id="KW-1185">Reference proteome</keyword>
<dbReference type="InterPro" id="IPR011598">
    <property type="entry name" value="bHLH_dom"/>
</dbReference>
<dbReference type="PANTHER" id="PTHR45959">
    <property type="entry name" value="BHLH TRANSCRIPTION FACTOR"/>
    <property type="match status" value="1"/>
</dbReference>
<keyword evidence="4" id="KW-0539">Nucleus</keyword>
<evidence type="ECO:0000259" key="6">
    <source>
        <dbReference type="PROSITE" id="PS50888"/>
    </source>
</evidence>
<dbReference type="PROSITE" id="PS50888">
    <property type="entry name" value="BHLH"/>
    <property type="match status" value="1"/>
</dbReference>
<keyword evidence="2" id="KW-0805">Transcription regulation</keyword>
<dbReference type="InterPro" id="IPR052610">
    <property type="entry name" value="bHLH_transcription_regulator"/>
</dbReference>
<dbReference type="GO" id="GO:0005634">
    <property type="term" value="C:nucleus"/>
    <property type="evidence" value="ECO:0007669"/>
    <property type="project" value="UniProtKB-SubCell"/>
</dbReference>
<evidence type="ECO:0000313" key="9">
    <source>
        <dbReference type="Proteomes" id="UP000541444"/>
    </source>
</evidence>
<name>A0A7J7LHM1_9MAGN</name>
<dbReference type="Proteomes" id="UP000541444">
    <property type="component" value="Unassembled WGS sequence"/>
</dbReference>
<protein>
    <recommendedName>
        <fullName evidence="10">BHLH domain-containing protein</fullName>
    </recommendedName>
</protein>
<dbReference type="Pfam" id="PF00010">
    <property type="entry name" value="HLH"/>
    <property type="match status" value="1"/>
</dbReference>
<evidence type="ECO:0000313" key="8">
    <source>
        <dbReference type="EMBL" id="KAF6142133.1"/>
    </source>
</evidence>
<evidence type="ECO:0000256" key="2">
    <source>
        <dbReference type="ARBA" id="ARBA00023015"/>
    </source>
</evidence>
<dbReference type="SUPFAM" id="SSF47459">
    <property type="entry name" value="HLH, helix-loop-helix DNA-binding domain"/>
    <property type="match status" value="1"/>
</dbReference>
<evidence type="ECO:0000256" key="4">
    <source>
        <dbReference type="ARBA" id="ARBA00023242"/>
    </source>
</evidence>
<dbReference type="OrthoDB" id="690068at2759"/>
<gene>
    <name evidence="8" type="ORF">GIB67_037051</name>
</gene>
<evidence type="ECO:0000256" key="3">
    <source>
        <dbReference type="ARBA" id="ARBA00023163"/>
    </source>
</evidence>
<dbReference type="GO" id="GO:0046983">
    <property type="term" value="F:protein dimerization activity"/>
    <property type="evidence" value="ECO:0007669"/>
    <property type="project" value="InterPro"/>
</dbReference>
<evidence type="ECO:0008006" key="10">
    <source>
        <dbReference type="Google" id="ProtNLM"/>
    </source>
</evidence>